<dbReference type="AlphaFoldDB" id="A0A7R8CN42"/>
<evidence type="ECO:0000313" key="1">
    <source>
        <dbReference type="EMBL" id="CAF2869547.1"/>
    </source>
</evidence>
<dbReference type="Gene3D" id="2.10.10.10">
    <property type="entry name" value="Fibronectin, type II, collagen-binding"/>
    <property type="match status" value="1"/>
</dbReference>
<gene>
    <name evidence="1" type="ORF">LSAA_6416</name>
</gene>
<dbReference type="EMBL" id="HG994581">
    <property type="protein sequence ID" value="CAF2869547.1"/>
    <property type="molecule type" value="Genomic_DNA"/>
</dbReference>
<organism evidence="1 2">
    <name type="scientific">Lepeophtheirus salmonis</name>
    <name type="common">Salmon louse</name>
    <name type="synonym">Caligus salmonis</name>
    <dbReference type="NCBI Taxonomy" id="72036"/>
    <lineage>
        <taxon>Eukaryota</taxon>
        <taxon>Metazoa</taxon>
        <taxon>Ecdysozoa</taxon>
        <taxon>Arthropoda</taxon>
        <taxon>Crustacea</taxon>
        <taxon>Multicrustacea</taxon>
        <taxon>Hexanauplia</taxon>
        <taxon>Copepoda</taxon>
        <taxon>Siphonostomatoida</taxon>
        <taxon>Caligidae</taxon>
        <taxon>Lepeophtheirus</taxon>
    </lineage>
</organism>
<protein>
    <submittedName>
        <fullName evidence="1">(salmon louse) hypothetical protein</fullName>
    </submittedName>
</protein>
<dbReference type="InterPro" id="IPR036943">
    <property type="entry name" value="FN_type2_sf"/>
</dbReference>
<dbReference type="SUPFAM" id="SSF57440">
    <property type="entry name" value="Kringle-like"/>
    <property type="match status" value="1"/>
</dbReference>
<accession>A0A7R8CN42</accession>
<keyword evidence="2" id="KW-1185">Reference proteome</keyword>
<sequence length="372" mass="41933">MIEPKCASGEIWCSLKNSCVATCCSEKYIQKQWNKCSIFLLNSGYCEKLEPCLQGTDTSKPLSFEVISTFTISNNMETNNYEFIIKSEIEITAIHHFGLRCPITGTCANLEMILQKHIEMNIIGIELDELQFEQQFFCDKPSLKNIELSISDGSAAPSIKTSSDLHCYDKVETLSQIVTDHIKYMNVTHSNSSIDLVLEYGDVQEFIVEFHTNGSLTEINWGVNSIDECKPIETDEGKASVLLKNNIPYLLKSSSPQNNCEFPFLYDGEIYYGCMTLEDSFGSPAYLCPEAVNEYYRALNLIRCNDYCHIQNSDRDLPFCENNKCVESFKFSKMGITSGVHKTASDGSMGLYGPNLEIIIPSFSYTSGVFWI</sequence>
<dbReference type="OrthoDB" id="444119at2759"/>
<proteinExistence type="predicted"/>
<name>A0A7R8CN42_LEPSM</name>
<dbReference type="Proteomes" id="UP000675881">
    <property type="component" value="Chromosome 2"/>
</dbReference>
<dbReference type="InterPro" id="IPR013806">
    <property type="entry name" value="Kringle-like"/>
</dbReference>
<reference evidence="1" key="1">
    <citation type="submission" date="2021-02" db="EMBL/GenBank/DDBJ databases">
        <authorList>
            <person name="Bekaert M."/>
        </authorList>
    </citation>
    <scope>NUCLEOTIDE SEQUENCE</scope>
    <source>
        <strain evidence="1">IoA-00</strain>
    </source>
</reference>
<evidence type="ECO:0000313" key="2">
    <source>
        <dbReference type="Proteomes" id="UP000675881"/>
    </source>
</evidence>